<reference evidence="2 3" key="1">
    <citation type="submission" date="2017-05" db="EMBL/GenBank/DDBJ databases">
        <authorList>
            <person name="Song R."/>
            <person name="Chenine A.L."/>
            <person name="Ruprecht R.M."/>
        </authorList>
    </citation>
    <scope>NUCLEOTIDE SEQUENCE [LARGE SCALE GENOMIC DNA]</scope>
    <source>
        <strain evidence="2 3">DSM 26136</strain>
    </source>
</reference>
<feature type="domain" description="ABM" evidence="1">
    <location>
        <begin position="4"/>
        <end position="93"/>
    </location>
</feature>
<dbReference type="SUPFAM" id="SSF54909">
    <property type="entry name" value="Dimeric alpha+beta barrel"/>
    <property type="match status" value="1"/>
</dbReference>
<dbReference type="Gene3D" id="3.30.70.100">
    <property type="match status" value="1"/>
</dbReference>
<dbReference type="Proteomes" id="UP000196138">
    <property type="component" value="Chromosome"/>
</dbReference>
<dbReference type="OrthoDB" id="9812192at2"/>
<dbReference type="AlphaFoldDB" id="A0A1Y0EPP9"/>
<organism evidence="2 3">
    <name type="scientific">Comamonas serinivorans</name>
    <dbReference type="NCBI Taxonomy" id="1082851"/>
    <lineage>
        <taxon>Bacteria</taxon>
        <taxon>Pseudomonadati</taxon>
        <taxon>Pseudomonadota</taxon>
        <taxon>Betaproteobacteria</taxon>
        <taxon>Burkholderiales</taxon>
        <taxon>Comamonadaceae</taxon>
        <taxon>Comamonas</taxon>
    </lineage>
</organism>
<sequence length="101" mass="10956">MAQQLIIGTFRLPAQGLNAARDAMQAMVAASRAEDGCLMYAYAEDVLQPGLIRVTELWRDQAALDRHFATPHLAQWRASWAALGIGERALTAYAVSGAQPT</sequence>
<gene>
    <name evidence="2" type="ORF">CCO03_12640</name>
</gene>
<evidence type="ECO:0000259" key="1">
    <source>
        <dbReference type="PROSITE" id="PS51725"/>
    </source>
</evidence>
<dbReference type="EMBL" id="CP021455">
    <property type="protein sequence ID" value="ARU05420.1"/>
    <property type="molecule type" value="Genomic_DNA"/>
</dbReference>
<protein>
    <submittedName>
        <fullName evidence="2">Antibiotic biosynthesis monooxygenase</fullName>
    </submittedName>
</protein>
<accession>A0A1Y0EPP9</accession>
<dbReference type="PROSITE" id="PS51725">
    <property type="entry name" value="ABM"/>
    <property type="match status" value="1"/>
</dbReference>
<dbReference type="PANTHER" id="PTHR33336">
    <property type="entry name" value="QUINOL MONOOXYGENASE YGIN-RELATED"/>
    <property type="match status" value="1"/>
</dbReference>
<keyword evidence="3" id="KW-1185">Reference proteome</keyword>
<dbReference type="InterPro" id="IPR011008">
    <property type="entry name" value="Dimeric_a/b-barrel"/>
</dbReference>
<proteinExistence type="predicted"/>
<dbReference type="KEGG" id="cser:CCO03_12640"/>
<dbReference type="InterPro" id="IPR007138">
    <property type="entry name" value="ABM_dom"/>
</dbReference>
<dbReference type="InterPro" id="IPR050744">
    <property type="entry name" value="AI-2_Isomerase_LsrG"/>
</dbReference>
<evidence type="ECO:0000313" key="2">
    <source>
        <dbReference type="EMBL" id="ARU05420.1"/>
    </source>
</evidence>
<dbReference type="PANTHER" id="PTHR33336:SF3">
    <property type="entry name" value="ABM DOMAIN-CONTAINING PROTEIN"/>
    <property type="match status" value="1"/>
</dbReference>
<evidence type="ECO:0000313" key="3">
    <source>
        <dbReference type="Proteomes" id="UP000196138"/>
    </source>
</evidence>
<name>A0A1Y0EPP9_9BURK</name>
<keyword evidence="2" id="KW-0503">Monooxygenase</keyword>
<dbReference type="RefSeq" id="WP_087281568.1">
    <property type="nucleotide sequence ID" value="NZ_CP021455.1"/>
</dbReference>
<dbReference type="Pfam" id="PF03992">
    <property type="entry name" value="ABM"/>
    <property type="match status" value="1"/>
</dbReference>
<dbReference type="GO" id="GO:0004497">
    <property type="term" value="F:monooxygenase activity"/>
    <property type="evidence" value="ECO:0007669"/>
    <property type="project" value="UniProtKB-KW"/>
</dbReference>
<keyword evidence="2" id="KW-0560">Oxidoreductase</keyword>